<dbReference type="Gene3D" id="1.10.1200.10">
    <property type="entry name" value="ACP-like"/>
    <property type="match status" value="1"/>
</dbReference>
<dbReference type="OrthoDB" id="408177at2759"/>
<dbReference type="InterPro" id="IPR020845">
    <property type="entry name" value="AMP-binding_CS"/>
</dbReference>
<keyword evidence="1" id="KW-0596">Phosphopantetheine</keyword>
<dbReference type="InterPro" id="IPR020806">
    <property type="entry name" value="PKS_PP-bd"/>
</dbReference>
<evidence type="ECO:0000313" key="8">
    <source>
        <dbReference type="Proteomes" id="UP000664132"/>
    </source>
</evidence>
<accession>A0A8H7TA79</accession>
<dbReference type="Pfam" id="PF00106">
    <property type="entry name" value="adh_short"/>
    <property type="match status" value="1"/>
</dbReference>
<name>A0A8H7TA79_9HELO</name>
<dbReference type="CDD" id="cd05930">
    <property type="entry name" value="A_NRPS"/>
    <property type="match status" value="1"/>
</dbReference>
<gene>
    <name evidence="7" type="ORF">IFR04_010656</name>
</gene>
<organism evidence="7 8">
    <name type="scientific">Cadophora malorum</name>
    <dbReference type="NCBI Taxonomy" id="108018"/>
    <lineage>
        <taxon>Eukaryota</taxon>
        <taxon>Fungi</taxon>
        <taxon>Dikarya</taxon>
        <taxon>Ascomycota</taxon>
        <taxon>Pezizomycotina</taxon>
        <taxon>Leotiomycetes</taxon>
        <taxon>Helotiales</taxon>
        <taxon>Ploettnerulaceae</taxon>
        <taxon>Cadophora</taxon>
    </lineage>
</organism>
<dbReference type="InterPro" id="IPR000873">
    <property type="entry name" value="AMP-dep_synth/lig_dom"/>
</dbReference>
<dbReference type="SUPFAM" id="SSF56801">
    <property type="entry name" value="Acetyl-CoA synthetase-like"/>
    <property type="match status" value="1"/>
</dbReference>
<evidence type="ECO:0000256" key="2">
    <source>
        <dbReference type="ARBA" id="ARBA00022553"/>
    </source>
</evidence>
<comment type="caution">
    <text evidence="7">The sequence shown here is derived from an EMBL/GenBank/DDBJ whole genome shotgun (WGS) entry which is preliminary data.</text>
</comment>
<keyword evidence="2" id="KW-0597">Phosphoprotein</keyword>
<dbReference type="PROSITE" id="PS50075">
    <property type="entry name" value="CARRIER"/>
    <property type="match status" value="1"/>
</dbReference>
<dbReference type="PROSITE" id="PS00012">
    <property type="entry name" value="PHOSPHOPANTETHEINE"/>
    <property type="match status" value="1"/>
</dbReference>
<feature type="compositionally biased region" description="Polar residues" evidence="5">
    <location>
        <begin position="24"/>
        <end position="47"/>
    </location>
</feature>
<feature type="region of interest" description="Disordered" evidence="5">
    <location>
        <begin position="1"/>
        <end position="63"/>
    </location>
</feature>
<dbReference type="Pfam" id="PF00501">
    <property type="entry name" value="AMP-binding"/>
    <property type="match status" value="1"/>
</dbReference>
<dbReference type="Gene3D" id="3.40.50.720">
    <property type="entry name" value="NAD(P)-binding Rossmann-like Domain"/>
    <property type="match status" value="2"/>
</dbReference>
<dbReference type="InterPro" id="IPR042099">
    <property type="entry name" value="ANL_N_sf"/>
</dbReference>
<dbReference type="FunFam" id="3.40.50.720:FF:000047">
    <property type="entry name" value="NADP-dependent L-serine/L-allo-threonine dehydrogenase"/>
    <property type="match status" value="1"/>
</dbReference>
<comment type="similarity">
    <text evidence="4">Belongs to the NRP synthetase family.</text>
</comment>
<evidence type="ECO:0000256" key="1">
    <source>
        <dbReference type="ARBA" id="ARBA00022450"/>
    </source>
</evidence>
<dbReference type="CDD" id="cd05235">
    <property type="entry name" value="SDR_e1"/>
    <property type="match status" value="1"/>
</dbReference>
<dbReference type="InterPro" id="IPR010080">
    <property type="entry name" value="Thioester_reductase-like_dom"/>
</dbReference>
<feature type="domain" description="Carrier" evidence="6">
    <location>
        <begin position="594"/>
        <end position="671"/>
    </location>
</feature>
<dbReference type="SMART" id="SM00823">
    <property type="entry name" value="PKS_PP"/>
    <property type="match status" value="1"/>
</dbReference>
<dbReference type="InterPro" id="IPR009081">
    <property type="entry name" value="PP-bd_ACP"/>
</dbReference>
<dbReference type="Proteomes" id="UP000664132">
    <property type="component" value="Unassembled WGS sequence"/>
</dbReference>
<keyword evidence="3" id="KW-0560">Oxidoreductase</keyword>
<keyword evidence="8" id="KW-1185">Reference proteome</keyword>
<evidence type="ECO:0000313" key="7">
    <source>
        <dbReference type="EMBL" id="KAG4416199.1"/>
    </source>
</evidence>
<dbReference type="PANTHER" id="PTHR44845:SF6">
    <property type="entry name" value="BETA-ALANINE-ACTIVATING ENZYME"/>
    <property type="match status" value="1"/>
</dbReference>
<evidence type="ECO:0000256" key="4">
    <source>
        <dbReference type="ARBA" id="ARBA00029454"/>
    </source>
</evidence>
<protein>
    <recommendedName>
        <fullName evidence="6">Carrier domain-containing protein</fullName>
    </recommendedName>
</protein>
<dbReference type="Pfam" id="PF07993">
    <property type="entry name" value="NAD_binding_4"/>
    <property type="match status" value="1"/>
</dbReference>
<dbReference type="PRINTS" id="PR00081">
    <property type="entry name" value="GDHRDH"/>
</dbReference>
<dbReference type="InterPro" id="IPR006162">
    <property type="entry name" value="Ppantetheine_attach_site"/>
</dbReference>
<dbReference type="InterPro" id="IPR013120">
    <property type="entry name" value="FAR_NAD-bd"/>
</dbReference>
<evidence type="ECO:0000259" key="6">
    <source>
        <dbReference type="PROSITE" id="PS50075"/>
    </source>
</evidence>
<dbReference type="SUPFAM" id="SSF51735">
    <property type="entry name" value="NAD(P)-binding Rossmann-fold domains"/>
    <property type="match status" value="2"/>
</dbReference>
<dbReference type="InterPro" id="IPR057326">
    <property type="entry name" value="KR_dom"/>
</dbReference>
<dbReference type="InterPro" id="IPR045851">
    <property type="entry name" value="AMP-bd_C_sf"/>
</dbReference>
<dbReference type="Pfam" id="PF00550">
    <property type="entry name" value="PP-binding"/>
    <property type="match status" value="1"/>
</dbReference>
<dbReference type="EMBL" id="JAFJYH010000194">
    <property type="protein sequence ID" value="KAG4416199.1"/>
    <property type="molecule type" value="Genomic_DNA"/>
</dbReference>
<dbReference type="GO" id="GO:0031177">
    <property type="term" value="F:phosphopantetheine binding"/>
    <property type="evidence" value="ECO:0007669"/>
    <property type="project" value="InterPro"/>
</dbReference>
<dbReference type="InterPro" id="IPR002347">
    <property type="entry name" value="SDR_fam"/>
</dbReference>
<evidence type="ECO:0000256" key="3">
    <source>
        <dbReference type="ARBA" id="ARBA00023002"/>
    </source>
</evidence>
<dbReference type="PANTHER" id="PTHR44845">
    <property type="entry name" value="CARRIER DOMAIN-CONTAINING PROTEIN"/>
    <property type="match status" value="1"/>
</dbReference>
<proteinExistence type="inferred from homology"/>
<dbReference type="NCBIfam" id="TIGR01746">
    <property type="entry name" value="Thioester-redct"/>
    <property type="match status" value="1"/>
</dbReference>
<reference evidence="7" key="1">
    <citation type="submission" date="2021-02" db="EMBL/GenBank/DDBJ databases">
        <title>Genome sequence Cadophora malorum strain M34.</title>
        <authorList>
            <person name="Stefanovic E."/>
            <person name="Vu D."/>
            <person name="Scully C."/>
            <person name="Dijksterhuis J."/>
            <person name="Roader J."/>
            <person name="Houbraken J."/>
        </authorList>
    </citation>
    <scope>NUCLEOTIDE SEQUENCE</scope>
    <source>
        <strain evidence="7">M34</strain>
    </source>
</reference>
<dbReference type="SMART" id="SM00822">
    <property type="entry name" value="PKS_KR"/>
    <property type="match status" value="1"/>
</dbReference>
<evidence type="ECO:0000256" key="5">
    <source>
        <dbReference type="SAM" id="MobiDB-lite"/>
    </source>
</evidence>
<dbReference type="InterPro" id="IPR036291">
    <property type="entry name" value="NAD(P)-bd_dom_sf"/>
</dbReference>
<dbReference type="Gene3D" id="3.30.300.30">
    <property type="match status" value="1"/>
</dbReference>
<dbReference type="GO" id="GO:0016616">
    <property type="term" value="F:oxidoreductase activity, acting on the CH-OH group of donors, NAD or NADP as acceptor"/>
    <property type="evidence" value="ECO:0007669"/>
    <property type="project" value="UniProtKB-ARBA"/>
</dbReference>
<dbReference type="InterPro" id="IPR036736">
    <property type="entry name" value="ACP-like_sf"/>
</dbReference>
<dbReference type="SUPFAM" id="SSF47336">
    <property type="entry name" value="ACP-like"/>
    <property type="match status" value="1"/>
</dbReference>
<sequence length="1344" mass="144272">MAPSEAGNGSIGLNGDDSGKTPATRPQTNGLSTNGTSSETHDSSSLPNGGEATLSIQPRKSKQTPVLDITKDLSALITQQMRKTPDAVALEDESTSLTYSELDVEVADLANRLRDHGVGRDCLVGVLLERSANYVIACLAALRAGGAFLVLELAYPPSLLADVIDDAKPVVVITNGTQASQINADIPVMIIEELTNSSYTPLEHVKKSPLPDENDLERLAFVSYSSGTTGKPKGIANPHMAPVLSYDLRFRLSDLSPGDRVACNVFFVWEMLRPLLRGATVVCVPDEASYDPVVLVELLAKRQVTETLMTPTLLAACLSRHSDIQADLPKLRTLWFNGEVVTTDLARRAIKALPNTRLLNCYSASETHEIACGDIREIINNETSFCPVGPPMDPDHTYILNQEGKQVETGVAGELFVGGSLLARGYLNLPETTAEAFIPDPFAPGSRMYRTGDLARMLPSGILEITGRVGAMMKIRGYSVVPGKVENAIIELLAVKQCAVIAHGEGLDRQLVAYIVRDKEDPGDRPVPIIDEAGYSLAARRALSTSLAQYMIPALWVELDELPTNRVSGKADLKRLPPPGLSISTMFNHTKTERDSSISIEAVAEIWATSLSVPFSSVTKEHTFFDLGGHSLTLADLATRMSRTFGVSVPVSRLVVNPTLEGHLEVVRGIRDGHTAAVQADLPAVLRADATLDEDIKSAGTPMRALSALDSDDTVLLTGATGYLGAFLLCDLLESTSARIVCLVRFNSPEDEDAPAGVARIRKNLLDMGIWQDTILDRIDVLPGNLSHKKLGLAPDHYKELVSSVKVIVHAGATVNLVYPYAALRDANVGGTREILRLASESGATLQYVSTNGVLPPSTTPWPESAMIDVEDVPDKLVDGYGQTKWVAERLVYEAGVRGMPIRILRAGTISGHSTSGSTNTYDLFTALLVESLHIGYSPNIAGWRAEMTPVDFVSKSIVTLANDTTSKNSVFHLGDANPVDTQSLFDDLSKLGFPTKPLEWKDWVSLWTEKRGSLKRGAGAFTADILRGGMPSVEFLRDITILNDEATKPALASLPRPSIDVKLVETYARHWYARGWLPRPPIRLNEANGFGAKLAKKSPLSGMVAVITGASSGIGAATATALAREGAHVVLAARRTDALTSLKKKLSVYGGKVLVHATDVTQKSQVESLICTAEEELGPVDILVSCAGVMYFTMMANCHTDDWEKTVDVNCKGLLHCLSSTVPGMLSRGKGHIVAISSDAGRKVFPGLGVYSASKFFVEATLQALRVETAGSGLRVTSVQPGNVATDLLGLSSDQEALKKYGEPSGAKVLDAEDVAGAIVYALRQPEHVAVNEVMIEPRDEPI</sequence>
<dbReference type="Gene3D" id="3.40.50.12780">
    <property type="entry name" value="N-terminal domain of ligase-like"/>
    <property type="match status" value="1"/>
</dbReference>
<dbReference type="PROSITE" id="PS00455">
    <property type="entry name" value="AMP_BINDING"/>
    <property type="match status" value="1"/>
</dbReference>